<dbReference type="Pfam" id="PF10591">
    <property type="entry name" value="SPARC_Ca_bdg"/>
    <property type="match status" value="1"/>
</dbReference>
<gene>
    <name evidence="11" type="ORF">L596_027507</name>
</gene>
<feature type="domain" description="Thyroglobulin type-1" evidence="10">
    <location>
        <begin position="77"/>
        <end position="148"/>
    </location>
</feature>
<reference evidence="11 12" key="2">
    <citation type="journal article" date="2019" name="G3 (Bethesda)">
        <title>Hybrid Assembly of the Genome of the Entomopathogenic Nematode Steinernema carpocapsae Identifies the X-Chromosome.</title>
        <authorList>
            <person name="Serra L."/>
            <person name="Macchietto M."/>
            <person name="Macias-Munoz A."/>
            <person name="McGill C.J."/>
            <person name="Rodriguez I.M."/>
            <person name="Rodriguez B."/>
            <person name="Murad R."/>
            <person name="Mortazavi A."/>
        </authorList>
    </citation>
    <scope>NUCLEOTIDE SEQUENCE [LARGE SCALE GENOMIC DNA]</scope>
    <source>
        <strain evidence="11 12">ALL</strain>
    </source>
</reference>
<dbReference type="InterPro" id="IPR051950">
    <property type="entry name" value="Dev_reg/Prot_inhib"/>
</dbReference>
<protein>
    <recommendedName>
        <fullName evidence="10">Thyroglobulin type-1 domain-containing protein</fullName>
    </recommendedName>
</protein>
<dbReference type="PROSITE" id="PS00018">
    <property type="entry name" value="EF_HAND_1"/>
    <property type="match status" value="2"/>
</dbReference>
<feature type="compositionally biased region" description="Polar residues" evidence="8">
    <location>
        <begin position="46"/>
        <end position="59"/>
    </location>
</feature>
<dbReference type="InterPro" id="IPR018247">
    <property type="entry name" value="EF_Hand_1_Ca_BS"/>
</dbReference>
<keyword evidence="9" id="KW-0732">Signal</keyword>
<dbReference type="InterPro" id="IPR011992">
    <property type="entry name" value="EF-hand-dom_pair"/>
</dbReference>
<evidence type="ECO:0000313" key="11">
    <source>
        <dbReference type="EMBL" id="TKR60226.1"/>
    </source>
</evidence>
<feature type="disulfide bond" evidence="7">
    <location>
        <begin position="118"/>
        <end position="125"/>
    </location>
</feature>
<dbReference type="SMART" id="SM00211">
    <property type="entry name" value="TY"/>
    <property type="match status" value="1"/>
</dbReference>
<dbReference type="CDD" id="cd16234">
    <property type="entry name" value="EFh_SPARC_SMOC"/>
    <property type="match status" value="1"/>
</dbReference>
<dbReference type="Gene3D" id="1.10.238.10">
    <property type="entry name" value="EF-hand"/>
    <property type="match status" value="1"/>
</dbReference>
<dbReference type="InterPro" id="IPR019577">
    <property type="entry name" value="SPARC/Testican_Ca-bd-dom"/>
</dbReference>
<comment type="caution">
    <text evidence="7">Lacks conserved residue(s) required for the propagation of feature annotation.</text>
</comment>
<keyword evidence="5 7" id="KW-1015">Disulfide bond</keyword>
<evidence type="ECO:0000256" key="8">
    <source>
        <dbReference type="SAM" id="MobiDB-lite"/>
    </source>
</evidence>
<dbReference type="CDD" id="cd00191">
    <property type="entry name" value="TY"/>
    <property type="match status" value="1"/>
</dbReference>
<keyword evidence="3" id="KW-0677">Repeat</keyword>
<keyword evidence="12" id="KW-1185">Reference proteome</keyword>
<dbReference type="PROSITE" id="PS51162">
    <property type="entry name" value="THYROGLOBULIN_1_2"/>
    <property type="match status" value="1"/>
</dbReference>
<dbReference type="AlphaFoldDB" id="A0A4U5LVP4"/>
<dbReference type="SUPFAM" id="SSF47473">
    <property type="entry name" value="EF-hand"/>
    <property type="match status" value="1"/>
</dbReference>
<evidence type="ECO:0000256" key="3">
    <source>
        <dbReference type="ARBA" id="ARBA00022737"/>
    </source>
</evidence>
<evidence type="ECO:0000313" key="12">
    <source>
        <dbReference type="Proteomes" id="UP000298663"/>
    </source>
</evidence>
<sequence length="310" mass="34997">MNSVRISFISLLIFGAAAYHDALPISSIISLPNAPARVRDKPAAISASQKPPKNPSNDFLVNPKMLKGDDDAAFDRAPDCVTQRQRMVAADHGNESQLKGYVPACTGNDDKLYDAVQCHKQTGYCWCVNQLTNEPVPGSSRLHKKPNCTAVQTQPRVSTVIARKSIKGCKSRKQKQFFNRLFQSILTEMIAANGTRRKGRKGPSKNEIAKWKFNLMDVNHNKVLEKREWHSYRGELRRLHKLRKCGRNFIRFCDQDRNKKITQDEWKTCTVHASKVDRLSLGNSRAKNPFLYILKPEGAQSAETLPLHGD</sequence>
<evidence type="ECO:0000256" key="7">
    <source>
        <dbReference type="PROSITE-ProRule" id="PRU00500"/>
    </source>
</evidence>
<dbReference type="OrthoDB" id="5986054at2759"/>
<evidence type="ECO:0000256" key="1">
    <source>
        <dbReference type="ARBA" id="ARBA00004613"/>
    </source>
</evidence>
<dbReference type="Gene3D" id="4.10.800.10">
    <property type="entry name" value="Thyroglobulin type-1"/>
    <property type="match status" value="1"/>
</dbReference>
<dbReference type="PANTHER" id="PTHR12352">
    <property type="entry name" value="SECRETED MODULAR CALCIUM-BINDING PROTEIN"/>
    <property type="match status" value="1"/>
</dbReference>
<keyword evidence="6" id="KW-0325">Glycoprotein</keyword>
<feature type="signal peptide" evidence="9">
    <location>
        <begin position="1"/>
        <end position="18"/>
    </location>
</feature>
<evidence type="ECO:0000256" key="5">
    <source>
        <dbReference type="ARBA" id="ARBA00023157"/>
    </source>
</evidence>
<dbReference type="Pfam" id="PF00086">
    <property type="entry name" value="Thyroglobulin_1"/>
    <property type="match status" value="1"/>
</dbReference>
<dbReference type="PANTHER" id="PTHR12352:SF30">
    <property type="entry name" value="FI05255P"/>
    <property type="match status" value="1"/>
</dbReference>
<organism evidence="11 12">
    <name type="scientific">Steinernema carpocapsae</name>
    <name type="common">Entomopathogenic nematode</name>
    <dbReference type="NCBI Taxonomy" id="34508"/>
    <lineage>
        <taxon>Eukaryota</taxon>
        <taxon>Metazoa</taxon>
        <taxon>Ecdysozoa</taxon>
        <taxon>Nematoda</taxon>
        <taxon>Chromadorea</taxon>
        <taxon>Rhabditida</taxon>
        <taxon>Tylenchina</taxon>
        <taxon>Panagrolaimomorpha</taxon>
        <taxon>Strongyloidoidea</taxon>
        <taxon>Steinernematidae</taxon>
        <taxon>Steinernema</taxon>
    </lineage>
</organism>
<dbReference type="EMBL" id="AZBU02000011">
    <property type="protein sequence ID" value="TKR60226.1"/>
    <property type="molecule type" value="Genomic_DNA"/>
</dbReference>
<evidence type="ECO:0000259" key="10">
    <source>
        <dbReference type="PROSITE" id="PS51162"/>
    </source>
</evidence>
<dbReference type="GO" id="GO:0005604">
    <property type="term" value="C:basement membrane"/>
    <property type="evidence" value="ECO:0007669"/>
    <property type="project" value="TreeGrafter"/>
</dbReference>
<comment type="subcellular location">
    <subcellularLocation>
        <location evidence="1">Secreted</location>
    </subcellularLocation>
</comment>
<accession>A0A4U5LVP4</accession>
<evidence type="ECO:0000256" key="9">
    <source>
        <dbReference type="SAM" id="SignalP"/>
    </source>
</evidence>
<proteinExistence type="predicted"/>
<evidence type="ECO:0000256" key="4">
    <source>
        <dbReference type="ARBA" id="ARBA00022837"/>
    </source>
</evidence>
<feature type="region of interest" description="Disordered" evidence="8">
    <location>
        <begin position="40"/>
        <end position="59"/>
    </location>
</feature>
<dbReference type="InterPro" id="IPR036857">
    <property type="entry name" value="Thyroglobulin_1_sf"/>
</dbReference>
<dbReference type="GO" id="GO:0030198">
    <property type="term" value="P:extracellular matrix organization"/>
    <property type="evidence" value="ECO:0007669"/>
    <property type="project" value="TreeGrafter"/>
</dbReference>
<comment type="caution">
    <text evidence="11">The sequence shown here is derived from an EMBL/GenBank/DDBJ whole genome shotgun (WGS) entry which is preliminary data.</text>
</comment>
<dbReference type="Proteomes" id="UP000298663">
    <property type="component" value="Unassembled WGS sequence"/>
</dbReference>
<dbReference type="GO" id="GO:0008201">
    <property type="term" value="F:heparin binding"/>
    <property type="evidence" value="ECO:0007669"/>
    <property type="project" value="TreeGrafter"/>
</dbReference>
<dbReference type="SUPFAM" id="SSF57610">
    <property type="entry name" value="Thyroglobulin type-1 domain"/>
    <property type="match status" value="1"/>
</dbReference>
<keyword evidence="2" id="KW-0964">Secreted</keyword>
<evidence type="ECO:0000256" key="6">
    <source>
        <dbReference type="ARBA" id="ARBA00023180"/>
    </source>
</evidence>
<keyword evidence="4" id="KW-0106">Calcium</keyword>
<reference evidence="11 12" key="1">
    <citation type="journal article" date="2015" name="Genome Biol.">
        <title>Comparative genomics of Steinernema reveals deeply conserved gene regulatory networks.</title>
        <authorList>
            <person name="Dillman A.R."/>
            <person name="Macchietto M."/>
            <person name="Porter C.F."/>
            <person name="Rogers A."/>
            <person name="Williams B."/>
            <person name="Antoshechkin I."/>
            <person name="Lee M.M."/>
            <person name="Goodwin Z."/>
            <person name="Lu X."/>
            <person name="Lewis E.E."/>
            <person name="Goodrich-Blair H."/>
            <person name="Stock S.P."/>
            <person name="Adams B.J."/>
            <person name="Sternberg P.W."/>
            <person name="Mortazavi A."/>
        </authorList>
    </citation>
    <scope>NUCLEOTIDE SEQUENCE [LARGE SCALE GENOMIC DNA]</scope>
    <source>
        <strain evidence="11 12">ALL</strain>
    </source>
</reference>
<name>A0A4U5LVP4_STECR</name>
<feature type="chain" id="PRO_5021004741" description="Thyroglobulin type-1 domain-containing protein" evidence="9">
    <location>
        <begin position="19"/>
        <end position="310"/>
    </location>
</feature>
<dbReference type="InterPro" id="IPR000716">
    <property type="entry name" value="Thyroglobulin_1"/>
</dbReference>
<dbReference type="GO" id="GO:0005509">
    <property type="term" value="F:calcium ion binding"/>
    <property type="evidence" value="ECO:0007669"/>
    <property type="project" value="InterPro"/>
</dbReference>
<evidence type="ECO:0000256" key="2">
    <source>
        <dbReference type="ARBA" id="ARBA00022525"/>
    </source>
</evidence>
<dbReference type="GO" id="GO:0050840">
    <property type="term" value="F:extracellular matrix binding"/>
    <property type="evidence" value="ECO:0007669"/>
    <property type="project" value="TreeGrafter"/>
</dbReference>
<dbReference type="GO" id="GO:0005615">
    <property type="term" value="C:extracellular space"/>
    <property type="evidence" value="ECO:0007669"/>
    <property type="project" value="TreeGrafter"/>
</dbReference>